<organism evidence="1 2">
    <name type="scientific">Burkholderia aenigmatica</name>
    <dbReference type="NCBI Taxonomy" id="2015348"/>
    <lineage>
        <taxon>Bacteria</taxon>
        <taxon>Pseudomonadati</taxon>
        <taxon>Pseudomonadota</taxon>
        <taxon>Betaproteobacteria</taxon>
        <taxon>Burkholderiales</taxon>
        <taxon>Burkholderiaceae</taxon>
        <taxon>Burkholderia</taxon>
        <taxon>Burkholderia cepacia complex</taxon>
    </lineage>
</organism>
<reference evidence="2" key="1">
    <citation type="submission" date="2017-06" db="EMBL/GenBank/DDBJ databases">
        <authorList>
            <person name="LiPuma J."/>
            <person name="Spilker T."/>
        </authorList>
    </citation>
    <scope>NUCLEOTIDE SEQUENCE [LARGE SCALE GENOMIC DNA]</scope>
    <source>
        <strain evidence="2">AU17325</strain>
    </source>
</reference>
<comment type="caution">
    <text evidence="1">The sequence shown here is derived from an EMBL/GenBank/DDBJ whole genome shotgun (WGS) entry which is preliminary data.</text>
</comment>
<dbReference type="RefSeq" id="WP_089453180.1">
    <property type="nucleotide sequence ID" value="NZ_NKFA01000017.1"/>
</dbReference>
<evidence type="ECO:0000313" key="1">
    <source>
        <dbReference type="EMBL" id="OXI37219.1"/>
    </source>
</evidence>
<proteinExistence type="predicted"/>
<dbReference type="AlphaFoldDB" id="A0A228I589"/>
<gene>
    <name evidence="1" type="ORF">CFB84_30200</name>
</gene>
<dbReference type="Proteomes" id="UP000214600">
    <property type="component" value="Unassembled WGS sequence"/>
</dbReference>
<reference evidence="1 2" key="2">
    <citation type="submission" date="2017-08" db="EMBL/GenBank/DDBJ databases">
        <title>WGS of novel Burkholderia cepaca complex species.</title>
        <authorList>
            <person name="Lipuma J."/>
            <person name="Spilker T."/>
        </authorList>
    </citation>
    <scope>NUCLEOTIDE SEQUENCE [LARGE SCALE GENOMIC DNA]</scope>
    <source>
        <strain evidence="1 2">AU17325</strain>
    </source>
</reference>
<name>A0A228I589_9BURK</name>
<dbReference type="EMBL" id="NKFA01000017">
    <property type="protein sequence ID" value="OXI37219.1"/>
    <property type="molecule type" value="Genomic_DNA"/>
</dbReference>
<protein>
    <submittedName>
        <fullName evidence="1">Uncharacterized protein</fullName>
    </submittedName>
</protein>
<sequence length="79" mass="8610">MAGIAVTFRSIGAFGALPPPRATRRSRMPRVLSGRPIYGRRGFSSASSGRGASRTGFLDRIDTLQFVRFSLLHAPFLQS</sequence>
<evidence type="ECO:0000313" key="2">
    <source>
        <dbReference type="Proteomes" id="UP000214600"/>
    </source>
</evidence>
<accession>A0A228I589</accession>